<dbReference type="InterPro" id="IPR000515">
    <property type="entry name" value="MetI-like"/>
</dbReference>
<protein>
    <submittedName>
        <fullName evidence="10">ABC transporter permease subunit</fullName>
    </submittedName>
</protein>
<feature type="compositionally biased region" description="Low complexity" evidence="8">
    <location>
        <begin position="32"/>
        <end position="65"/>
    </location>
</feature>
<evidence type="ECO:0000256" key="3">
    <source>
        <dbReference type="ARBA" id="ARBA00022475"/>
    </source>
</evidence>
<gene>
    <name evidence="10" type="ORF">OG469_16880</name>
</gene>
<accession>A0ABZ1W879</accession>
<proteinExistence type="inferred from homology"/>
<feature type="transmembrane region" description="Helical" evidence="7">
    <location>
        <begin position="334"/>
        <end position="353"/>
    </location>
</feature>
<keyword evidence="5 7" id="KW-1133">Transmembrane helix</keyword>
<feature type="transmembrane region" description="Helical" evidence="7">
    <location>
        <begin position="277"/>
        <end position="297"/>
    </location>
</feature>
<keyword evidence="11" id="KW-1185">Reference proteome</keyword>
<reference evidence="10 11" key="1">
    <citation type="submission" date="2022-10" db="EMBL/GenBank/DDBJ databases">
        <title>The complete genomes of actinobacterial strains from the NBC collection.</title>
        <authorList>
            <person name="Joergensen T.S."/>
            <person name="Alvarez Arevalo M."/>
            <person name="Sterndorff E.B."/>
            <person name="Faurdal D."/>
            <person name="Vuksanovic O."/>
            <person name="Mourched A.-S."/>
            <person name="Charusanti P."/>
            <person name="Shaw S."/>
            <person name="Blin K."/>
            <person name="Weber T."/>
        </authorList>
    </citation>
    <scope>NUCLEOTIDE SEQUENCE [LARGE SCALE GENOMIC DNA]</scope>
    <source>
        <strain evidence="10 11">NBC_01247</strain>
    </source>
</reference>
<dbReference type="PANTHER" id="PTHR43386">
    <property type="entry name" value="OLIGOPEPTIDE TRANSPORT SYSTEM PERMEASE PROTEIN APPC"/>
    <property type="match status" value="1"/>
</dbReference>
<evidence type="ECO:0000256" key="6">
    <source>
        <dbReference type="ARBA" id="ARBA00023136"/>
    </source>
</evidence>
<dbReference type="PROSITE" id="PS50928">
    <property type="entry name" value="ABC_TM1"/>
    <property type="match status" value="1"/>
</dbReference>
<feature type="transmembrane region" description="Helical" evidence="7">
    <location>
        <begin position="167"/>
        <end position="193"/>
    </location>
</feature>
<dbReference type="InterPro" id="IPR025966">
    <property type="entry name" value="OppC_N"/>
</dbReference>
<dbReference type="SUPFAM" id="SSF161098">
    <property type="entry name" value="MetI-like"/>
    <property type="match status" value="1"/>
</dbReference>
<dbReference type="Pfam" id="PF00528">
    <property type="entry name" value="BPD_transp_1"/>
    <property type="match status" value="1"/>
</dbReference>
<dbReference type="InterPro" id="IPR050366">
    <property type="entry name" value="BP-dependent_transpt_permease"/>
</dbReference>
<evidence type="ECO:0000256" key="5">
    <source>
        <dbReference type="ARBA" id="ARBA00022989"/>
    </source>
</evidence>
<feature type="region of interest" description="Disordered" evidence="8">
    <location>
        <begin position="1"/>
        <end position="79"/>
    </location>
</feature>
<evidence type="ECO:0000313" key="10">
    <source>
        <dbReference type="EMBL" id="WUS57036.1"/>
    </source>
</evidence>
<organism evidence="10 11">
    <name type="scientific">Kitasatospora herbaricolor</name>
    <dbReference type="NCBI Taxonomy" id="68217"/>
    <lineage>
        <taxon>Bacteria</taxon>
        <taxon>Bacillati</taxon>
        <taxon>Actinomycetota</taxon>
        <taxon>Actinomycetes</taxon>
        <taxon>Kitasatosporales</taxon>
        <taxon>Streptomycetaceae</taxon>
        <taxon>Kitasatospora</taxon>
    </lineage>
</organism>
<keyword evidence="2 7" id="KW-0813">Transport</keyword>
<keyword evidence="4 7" id="KW-0812">Transmembrane</keyword>
<evidence type="ECO:0000313" key="11">
    <source>
        <dbReference type="Proteomes" id="UP001432014"/>
    </source>
</evidence>
<dbReference type="EMBL" id="CP108482">
    <property type="protein sequence ID" value="WUS57036.1"/>
    <property type="molecule type" value="Genomic_DNA"/>
</dbReference>
<feature type="domain" description="ABC transmembrane type-1" evidence="9">
    <location>
        <begin position="163"/>
        <end position="353"/>
    </location>
</feature>
<evidence type="ECO:0000256" key="2">
    <source>
        <dbReference type="ARBA" id="ARBA00022448"/>
    </source>
</evidence>
<keyword evidence="6 7" id="KW-0472">Membrane</keyword>
<evidence type="ECO:0000256" key="1">
    <source>
        <dbReference type="ARBA" id="ARBA00004651"/>
    </source>
</evidence>
<dbReference type="RefSeq" id="WP_329497764.1">
    <property type="nucleotide sequence ID" value="NZ_CP108460.1"/>
</dbReference>
<dbReference type="InterPro" id="IPR035906">
    <property type="entry name" value="MetI-like_sf"/>
</dbReference>
<dbReference type="PANTHER" id="PTHR43386:SF6">
    <property type="entry name" value="ABC TRANSPORTER PERMEASE PROTEIN"/>
    <property type="match status" value="1"/>
</dbReference>
<feature type="transmembrane region" description="Helical" evidence="7">
    <location>
        <begin position="99"/>
        <end position="120"/>
    </location>
</feature>
<dbReference type="Pfam" id="PF12911">
    <property type="entry name" value="OppC_N"/>
    <property type="match status" value="1"/>
</dbReference>
<dbReference type="CDD" id="cd06261">
    <property type="entry name" value="TM_PBP2"/>
    <property type="match status" value="1"/>
</dbReference>
<evidence type="ECO:0000256" key="4">
    <source>
        <dbReference type="ARBA" id="ARBA00022692"/>
    </source>
</evidence>
<comment type="subcellular location">
    <subcellularLocation>
        <location evidence="1 7">Cell membrane</location>
        <topology evidence="1 7">Multi-pass membrane protein</topology>
    </subcellularLocation>
</comment>
<dbReference type="Proteomes" id="UP001432014">
    <property type="component" value="Chromosome"/>
</dbReference>
<evidence type="ECO:0000256" key="8">
    <source>
        <dbReference type="SAM" id="MobiDB-lite"/>
    </source>
</evidence>
<sequence length="365" mass="38146">MSEPTKSDDLVVPAAEPADPVSIPGQAVGESPVAPGQEPGGAPAATLTKAPADAPAQTPATAPGKPGKPGKAGKAGKADTERVASLWTDAWYDLRRNPLFLIGALLVAFMVALAIAPQLFTGKDPQSAGFCQLADSLKRPSADHWFGFDVQGCDVYTRTVWGARNSIVVGMLTTTLVVLVGGALGLLAGWVGGFWDSLLSRVTEIFFAIPLLLGGMLIMANFQKGNAFTVSMVMAVLGWPQIYRLMRSAVLSNKHNDYVVAAKALGAGTSRILGRHILPNAVAPVIVVSTINLGVYIGAEAALSYLGIGIQSPAISWGLMISDAQARFLSAPHVLLFPAVVLSITVLAFIMLGDAVRDALDPKLR</sequence>
<evidence type="ECO:0000259" key="9">
    <source>
        <dbReference type="PROSITE" id="PS50928"/>
    </source>
</evidence>
<evidence type="ECO:0000256" key="7">
    <source>
        <dbReference type="RuleBase" id="RU363032"/>
    </source>
</evidence>
<name>A0ABZ1W879_9ACTN</name>
<dbReference type="Gene3D" id="1.10.3720.10">
    <property type="entry name" value="MetI-like"/>
    <property type="match status" value="1"/>
</dbReference>
<feature type="transmembrane region" description="Helical" evidence="7">
    <location>
        <begin position="205"/>
        <end position="222"/>
    </location>
</feature>
<keyword evidence="3" id="KW-1003">Cell membrane</keyword>
<comment type="similarity">
    <text evidence="7">Belongs to the binding-protein-dependent transport system permease family.</text>
</comment>